<dbReference type="PANTHER" id="PTHR43245">
    <property type="entry name" value="BIFUNCTIONAL POLYMYXIN RESISTANCE PROTEIN ARNA"/>
    <property type="match status" value="1"/>
</dbReference>
<gene>
    <name evidence="2" type="ORF">EHS24_004019</name>
</gene>
<dbReference type="STRING" id="105984.A0A427Y431"/>
<comment type="caution">
    <text evidence="2">The sequence shown here is derived from an EMBL/GenBank/DDBJ whole genome shotgun (WGS) entry which is preliminary data.</text>
</comment>
<organism evidence="2 3">
    <name type="scientific">Apiotrichum porosum</name>
    <dbReference type="NCBI Taxonomy" id="105984"/>
    <lineage>
        <taxon>Eukaryota</taxon>
        <taxon>Fungi</taxon>
        <taxon>Dikarya</taxon>
        <taxon>Basidiomycota</taxon>
        <taxon>Agaricomycotina</taxon>
        <taxon>Tremellomycetes</taxon>
        <taxon>Trichosporonales</taxon>
        <taxon>Trichosporonaceae</taxon>
        <taxon>Apiotrichum</taxon>
    </lineage>
</organism>
<feature type="compositionally biased region" description="Basic and acidic residues" evidence="1">
    <location>
        <begin position="173"/>
        <end position="182"/>
    </location>
</feature>
<evidence type="ECO:0000313" key="2">
    <source>
        <dbReference type="EMBL" id="RSH85839.1"/>
    </source>
</evidence>
<protein>
    <recommendedName>
        <fullName evidence="4">NAD-dependent epimerase/dehydratase domain-containing protein</fullName>
    </recommendedName>
</protein>
<dbReference type="RefSeq" id="XP_028478624.1">
    <property type="nucleotide sequence ID" value="XM_028619652.1"/>
</dbReference>
<dbReference type="Gene3D" id="3.40.50.720">
    <property type="entry name" value="NAD(P)-binding Rossmann-like Domain"/>
    <property type="match status" value="1"/>
</dbReference>
<sequence>MAPTPPAKPVVALILGGTNNIARTLAKYLIEGEPKAQFVRLADRFSVKPATTYIDAAFLALLDAPEAEAKLEYRQVNLAVVERHADVFTPPAQWGGAETGWTRFDVVFDLTGETGFDKPELLQISNTYQMALALATSASKLSDERKPTAYVRLQQPYYEMKSPSSSSSSQGHSESDKLKPDGVRGRWWQETLRGVAAVEGLNFGIVRSSAWYGPGTWDAEVVPRLVAGHVYQYLEEEMKFLYNSDLRIDTVHTVDVAQALYRTALWLSQTPRAQVLKEAGVELAFPFAQPSSSGFLGLGKRASSSPDTWKTVQTVVPENTKVVAPMFNIRDDGASTQESLAKCVAEVWGIKFGFMSSTVVLLVEKFAKTDFNEMVEDVNEKHVEAWSQMLAKSNPPIISTPISPFLDAHAFRKMAICLDDSKARKLLGFKPTKARVTANELRVIAQGFQKDEIWPTVDLCIWAGARP</sequence>
<dbReference type="SUPFAM" id="SSF51735">
    <property type="entry name" value="NAD(P)-binding Rossmann-fold domains"/>
    <property type="match status" value="1"/>
</dbReference>
<accession>A0A427Y431</accession>
<dbReference type="InterPro" id="IPR050177">
    <property type="entry name" value="Lipid_A_modif_metabolic_enz"/>
</dbReference>
<dbReference type="GeneID" id="39588562"/>
<dbReference type="OrthoDB" id="16464at2759"/>
<dbReference type="PANTHER" id="PTHR43245:SF11">
    <property type="entry name" value="LD23561P"/>
    <property type="match status" value="1"/>
</dbReference>
<dbReference type="EMBL" id="RSCE01000002">
    <property type="protein sequence ID" value="RSH85839.1"/>
    <property type="molecule type" value="Genomic_DNA"/>
</dbReference>
<dbReference type="InterPro" id="IPR036291">
    <property type="entry name" value="NAD(P)-bd_dom_sf"/>
</dbReference>
<evidence type="ECO:0000313" key="3">
    <source>
        <dbReference type="Proteomes" id="UP000279236"/>
    </source>
</evidence>
<feature type="compositionally biased region" description="Low complexity" evidence="1">
    <location>
        <begin position="162"/>
        <end position="172"/>
    </location>
</feature>
<evidence type="ECO:0000256" key="1">
    <source>
        <dbReference type="SAM" id="MobiDB-lite"/>
    </source>
</evidence>
<dbReference type="AlphaFoldDB" id="A0A427Y431"/>
<feature type="region of interest" description="Disordered" evidence="1">
    <location>
        <begin position="159"/>
        <end position="182"/>
    </location>
</feature>
<name>A0A427Y431_9TREE</name>
<reference evidence="2 3" key="1">
    <citation type="submission" date="2018-11" db="EMBL/GenBank/DDBJ databases">
        <title>Genome sequence of Apiotrichum porosum DSM 27194.</title>
        <authorList>
            <person name="Aliyu H."/>
            <person name="Gorte O."/>
            <person name="Ochsenreither K."/>
        </authorList>
    </citation>
    <scope>NUCLEOTIDE SEQUENCE [LARGE SCALE GENOMIC DNA]</scope>
    <source>
        <strain evidence="2 3">DSM 27194</strain>
    </source>
</reference>
<keyword evidence="3" id="KW-1185">Reference proteome</keyword>
<dbReference type="Proteomes" id="UP000279236">
    <property type="component" value="Unassembled WGS sequence"/>
</dbReference>
<evidence type="ECO:0008006" key="4">
    <source>
        <dbReference type="Google" id="ProtNLM"/>
    </source>
</evidence>
<proteinExistence type="predicted"/>